<reference evidence="2" key="1">
    <citation type="journal article" date="2019" name="Int. J. Syst. Evol. Microbiol.">
        <title>The Global Catalogue of Microorganisms (GCM) 10K type strain sequencing project: providing services to taxonomists for standard genome sequencing and annotation.</title>
        <authorList>
            <consortium name="The Broad Institute Genomics Platform"/>
            <consortium name="The Broad Institute Genome Sequencing Center for Infectious Disease"/>
            <person name="Wu L."/>
            <person name="Ma J."/>
        </authorList>
    </citation>
    <scope>NUCLEOTIDE SEQUENCE [LARGE SCALE GENOMIC DNA]</scope>
    <source>
        <strain evidence="2">JCM 16702</strain>
    </source>
</reference>
<gene>
    <name evidence="1" type="ORF">GCM10022214_01130</name>
</gene>
<name>A0ABP7UVZ1_9ACTN</name>
<accession>A0ABP7UVZ1</accession>
<comment type="caution">
    <text evidence="1">The sequence shown here is derived from an EMBL/GenBank/DDBJ whole genome shotgun (WGS) entry which is preliminary data.</text>
</comment>
<sequence>MTPTTQPGGETAPEEPADLHSRYPDLVCWWGEHTQRWWALAPVGRAGRLMEGDSKDEVIRAVRDVLNEAAARSRIA</sequence>
<dbReference type="Proteomes" id="UP001500683">
    <property type="component" value="Unassembled WGS sequence"/>
</dbReference>
<evidence type="ECO:0000313" key="1">
    <source>
        <dbReference type="EMBL" id="GAA4054208.1"/>
    </source>
</evidence>
<evidence type="ECO:0000313" key="2">
    <source>
        <dbReference type="Proteomes" id="UP001500683"/>
    </source>
</evidence>
<organism evidence="1 2">
    <name type="scientific">Actinomadura miaoliensis</name>
    <dbReference type="NCBI Taxonomy" id="430685"/>
    <lineage>
        <taxon>Bacteria</taxon>
        <taxon>Bacillati</taxon>
        <taxon>Actinomycetota</taxon>
        <taxon>Actinomycetes</taxon>
        <taxon>Streptosporangiales</taxon>
        <taxon>Thermomonosporaceae</taxon>
        <taxon>Actinomadura</taxon>
    </lineage>
</organism>
<proteinExistence type="predicted"/>
<dbReference type="RefSeq" id="WP_344939178.1">
    <property type="nucleotide sequence ID" value="NZ_BAAAZG010000001.1"/>
</dbReference>
<protein>
    <submittedName>
        <fullName evidence="1">Uncharacterized protein</fullName>
    </submittedName>
</protein>
<dbReference type="EMBL" id="BAAAZG010000001">
    <property type="protein sequence ID" value="GAA4054208.1"/>
    <property type="molecule type" value="Genomic_DNA"/>
</dbReference>
<keyword evidence="2" id="KW-1185">Reference proteome</keyword>